<dbReference type="RefSeq" id="WP_006568355.1">
    <property type="nucleotide sequence ID" value="NZ_CP040058.1"/>
</dbReference>
<comment type="similarity">
    <text evidence="2">Belongs to the binding-protein-dependent transport system permease family. HisMQ subfamily.</text>
</comment>
<dbReference type="Pfam" id="PF00528">
    <property type="entry name" value="BPD_transp_1"/>
    <property type="match status" value="1"/>
</dbReference>
<dbReference type="GO" id="GO:0022857">
    <property type="term" value="F:transmembrane transporter activity"/>
    <property type="evidence" value="ECO:0007669"/>
    <property type="project" value="InterPro"/>
</dbReference>
<organism evidence="11 12">
    <name type="scientific">Anaerostipes rhamnosivorans</name>
    <dbReference type="NCBI Taxonomy" id="1229621"/>
    <lineage>
        <taxon>Bacteria</taxon>
        <taxon>Bacillati</taxon>
        <taxon>Bacillota</taxon>
        <taxon>Clostridia</taxon>
        <taxon>Lachnospirales</taxon>
        <taxon>Lachnospiraceae</taxon>
        <taxon>Anaerostipes</taxon>
    </lineage>
</organism>
<dbReference type="Proteomes" id="UP000298653">
    <property type="component" value="Chromosome"/>
</dbReference>
<evidence type="ECO:0000259" key="10">
    <source>
        <dbReference type="PROSITE" id="PS50928"/>
    </source>
</evidence>
<feature type="transmembrane region" description="Helical" evidence="9">
    <location>
        <begin position="25"/>
        <end position="47"/>
    </location>
</feature>
<keyword evidence="6" id="KW-0029">Amino-acid transport</keyword>
<reference evidence="11 12" key="1">
    <citation type="submission" date="2019-05" db="EMBL/GenBank/DDBJ databases">
        <title>Complete genome sequencing of Anaerostipes rhamnosivorans.</title>
        <authorList>
            <person name="Bui T.P.N."/>
            <person name="de Vos W.M."/>
        </authorList>
    </citation>
    <scope>NUCLEOTIDE SEQUENCE [LARGE SCALE GENOMIC DNA]</scope>
    <source>
        <strain evidence="11 12">1y2</strain>
    </source>
</reference>
<dbReference type="NCBIfam" id="TIGR01726">
    <property type="entry name" value="HEQRo_perm_3TM"/>
    <property type="match status" value="1"/>
</dbReference>
<name>A0A4P8IG16_9FIRM</name>
<protein>
    <submittedName>
        <fullName evidence="11">Amino acid transport system permease protein</fullName>
    </submittedName>
</protein>
<keyword evidence="3 9" id="KW-0813">Transport</keyword>
<evidence type="ECO:0000256" key="7">
    <source>
        <dbReference type="ARBA" id="ARBA00022989"/>
    </source>
</evidence>
<evidence type="ECO:0000256" key="2">
    <source>
        <dbReference type="ARBA" id="ARBA00010072"/>
    </source>
</evidence>
<feature type="domain" description="ABC transmembrane type-1" evidence="10">
    <location>
        <begin position="23"/>
        <end position="217"/>
    </location>
</feature>
<feature type="transmembrane region" description="Helical" evidence="9">
    <location>
        <begin position="195"/>
        <end position="216"/>
    </location>
</feature>
<evidence type="ECO:0000313" key="12">
    <source>
        <dbReference type="Proteomes" id="UP000298653"/>
    </source>
</evidence>
<dbReference type="PANTHER" id="PTHR30614">
    <property type="entry name" value="MEMBRANE COMPONENT OF AMINO ACID ABC TRANSPORTER"/>
    <property type="match status" value="1"/>
</dbReference>
<gene>
    <name evidence="11" type="ORF">AR1Y2_3354</name>
</gene>
<dbReference type="FunFam" id="1.10.3720.10:FF:000033">
    <property type="entry name" value="Polar amino acid ABC transporter permease"/>
    <property type="match status" value="1"/>
</dbReference>
<dbReference type="SUPFAM" id="SSF161098">
    <property type="entry name" value="MetI-like"/>
    <property type="match status" value="1"/>
</dbReference>
<evidence type="ECO:0000256" key="4">
    <source>
        <dbReference type="ARBA" id="ARBA00022475"/>
    </source>
</evidence>
<evidence type="ECO:0000313" key="11">
    <source>
        <dbReference type="EMBL" id="QCP36808.1"/>
    </source>
</evidence>
<dbReference type="PANTHER" id="PTHR30614:SF20">
    <property type="entry name" value="GLUTAMINE TRANSPORT SYSTEM PERMEASE PROTEIN GLNP"/>
    <property type="match status" value="1"/>
</dbReference>
<keyword evidence="12" id="KW-1185">Reference proteome</keyword>
<dbReference type="InterPro" id="IPR000515">
    <property type="entry name" value="MetI-like"/>
</dbReference>
<dbReference type="InterPro" id="IPR043429">
    <property type="entry name" value="ArtM/GltK/GlnP/TcyL/YhdX-like"/>
</dbReference>
<dbReference type="PROSITE" id="PS50928">
    <property type="entry name" value="ABC_TM1"/>
    <property type="match status" value="1"/>
</dbReference>
<dbReference type="CDD" id="cd06261">
    <property type="entry name" value="TM_PBP2"/>
    <property type="match status" value="1"/>
</dbReference>
<evidence type="ECO:0000256" key="9">
    <source>
        <dbReference type="RuleBase" id="RU363032"/>
    </source>
</evidence>
<keyword evidence="5 9" id="KW-0812">Transmembrane</keyword>
<dbReference type="Gene3D" id="1.10.3720.10">
    <property type="entry name" value="MetI-like"/>
    <property type="match status" value="1"/>
</dbReference>
<evidence type="ECO:0000256" key="5">
    <source>
        <dbReference type="ARBA" id="ARBA00022692"/>
    </source>
</evidence>
<dbReference type="OrthoDB" id="9787841at2"/>
<comment type="subcellular location">
    <subcellularLocation>
        <location evidence="1 9">Cell membrane</location>
        <topology evidence="1 9">Multi-pass membrane protein</topology>
    </subcellularLocation>
</comment>
<dbReference type="GO" id="GO:0043190">
    <property type="term" value="C:ATP-binding cassette (ABC) transporter complex"/>
    <property type="evidence" value="ECO:0007669"/>
    <property type="project" value="InterPro"/>
</dbReference>
<keyword evidence="8 9" id="KW-0472">Membrane</keyword>
<accession>A0A4P8IG16</accession>
<evidence type="ECO:0000256" key="1">
    <source>
        <dbReference type="ARBA" id="ARBA00004651"/>
    </source>
</evidence>
<dbReference type="AlphaFoldDB" id="A0A4P8IG16"/>
<sequence>MSLDSFYKAFISGKRYLMYLDGLKMTILVSVLAILLGVALGTVLALMRLTAEKKGKSTVLSKIAYVYIDIIRGTPTVTQLMIMFFVILKGVDGLIVGTVTFGLNSAAYVSEIIRAGILAVDQGQMEGGRSLGLSYGQTMKDIILPQAIKNILPALGNEFIVLIKETAILGYVSIVDLSKAADFVISRTYEALTPLIGTAVIYYLIVKVLTLVLNAVERRLRQSDKR</sequence>
<dbReference type="InterPro" id="IPR035906">
    <property type="entry name" value="MetI-like_sf"/>
</dbReference>
<dbReference type="InterPro" id="IPR010065">
    <property type="entry name" value="AA_ABC_transptr_permease_3TM"/>
</dbReference>
<proteinExistence type="inferred from homology"/>
<evidence type="ECO:0000256" key="6">
    <source>
        <dbReference type="ARBA" id="ARBA00022970"/>
    </source>
</evidence>
<evidence type="ECO:0000256" key="3">
    <source>
        <dbReference type="ARBA" id="ARBA00022448"/>
    </source>
</evidence>
<evidence type="ECO:0000256" key="8">
    <source>
        <dbReference type="ARBA" id="ARBA00023136"/>
    </source>
</evidence>
<dbReference type="GO" id="GO:0006865">
    <property type="term" value="P:amino acid transport"/>
    <property type="evidence" value="ECO:0007669"/>
    <property type="project" value="UniProtKB-KW"/>
</dbReference>
<feature type="transmembrane region" description="Helical" evidence="9">
    <location>
        <begin position="80"/>
        <end position="103"/>
    </location>
</feature>
<dbReference type="KEGG" id="arf:AR1Y2_3354"/>
<dbReference type="EMBL" id="CP040058">
    <property type="protein sequence ID" value="QCP36808.1"/>
    <property type="molecule type" value="Genomic_DNA"/>
</dbReference>
<keyword evidence="4" id="KW-1003">Cell membrane</keyword>
<keyword evidence="7 9" id="KW-1133">Transmembrane helix</keyword>